<organism evidence="1">
    <name type="scientific">hydrothermal vent metagenome</name>
    <dbReference type="NCBI Taxonomy" id="652676"/>
    <lineage>
        <taxon>unclassified sequences</taxon>
        <taxon>metagenomes</taxon>
        <taxon>ecological metagenomes</taxon>
    </lineage>
</organism>
<sequence>MMDQLDPVALLHDLTANPAAAFHPGHLAVG</sequence>
<evidence type="ECO:0000313" key="1">
    <source>
        <dbReference type="EMBL" id="VAV94516.1"/>
    </source>
</evidence>
<dbReference type="EMBL" id="UOEK01000061">
    <property type="protein sequence ID" value="VAV94516.1"/>
    <property type="molecule type" value="Genomic_DNA"/>
</dbReference>
<accession>A0A3B0S115</accession>
<gene>
    <name evidence="1" type="ORF">MNBD_ACTINO02-3126</name>
</gene>
<name>A0A3B0S115_9ZZZZ</name>
<proteinExistence type="predicted"/>
<reference evidence="1" key="1">
    <citation type="submission" date="2018-06" db="EMBL/GenBank/DDBJ databases">
        <authorList>
            <person name="Zhirakovskaya E."/>
        </authorList>
    </citation>
    <scope>NUCLEOTIDE SEQUENCE</scope>
</reference>
<dbReference type="AlphaFoldDB" id="A0A3B0S115"/>
<protein>
    <submittedName>
        <fullName evidence="1">Uncharacterized protein</fullName>
    </submittedName>
</protein>